<dbReference type="Pfam" id="PF00782">
    <property type="entry name" value="DSPc"/>
    <property type="match status" value="1"/>
</dbReference>
<comment type="similarity">
    <text evidence="1">Belongs to the protein-tyrosine phosphatase family. Non-receptor class dual specificity subfamily.</text>
</comment>
<dbReference type="GO" id="GO:0008138">
    <property type="term" value="F:protein tyrosine/serine/threonine phosphatase activity"/>
    <property type="evidence" value="ECO:0007669"/>
    <property type="project" value="InterPro"/>
</dbReference>
<dbReference type="EMBL" id="GG685296">
    <property type="protein sequence ID" value="EEQ99958.1"/>
    <property type="molecule type" value="Genomic_DNA"/>
</dbReference>
<dbReference type="PANTHER" id="PTHR45682:SF5">
    <property type="entry name" value="DUAL SPECIFICITY PROTEIN PHOSPHATASE"/>
    <property type="match status" value="1"/>
</dbReference>
<dbReference type="InterPro" id="IPR003595">
    <property type="entry name" value="Tyr_Pase_cat"/>
</dbReference>
<dbReference type="InterPro" id="IPR016130">
    <property type="entry name" value="Tyr_Pase_AS"/>
</dbReference>
<name>C5LTG7_PERM5</name>
<evidence type="ECO:0000259" key="8">
    <source>
        <dbReference type="PROSITE" id="PS50054"/>
    </source>
</evidence>
<dbReference type="CDD" id="cd14498">
    <property type="entry name" value="DSP"/>
    <property type="match status" value="1"/>
</dbReference>
<evidence type="ECO:0000256" key="3">
    <source>
        <dbReference type="ARBA" id="ARBA00022801"/>
    </source>
</evidence>
<dbReference type="PROSITE" id="PS50056">
    <property type="entry name" value="TYR_PHOSPHATASE_2"/>
    <property type="match status" value="1"/>
</dbReference>
<dbReference type="PROSITE" id="PS50054">
    <property type="entry name" value="TYR_PHOSPHATASE_DUAL"/>
    <property type="match status" value="1"/>
</dbReference>
<keyword evidence="4" id="KW-0904">Protein phosphatase</keyword>
<dbReference type="RefSeq" id="XP_002767241.1">
    <property type="nucleotide sequence ID" value="XM_002767195.1"/>
</dbReference>
<dbReference type="PROSITE" id="PS00383">
    <property type="entry name" value="TYR_PHOSPHATASE_1"/>
    <property type="match status" value="1"/>
</dbReference>
<organism evidence="11">
    <name type="scientific">Perkinsus marinus (strain ATCC 50983 / TXsc)</name>
    <dbReference type="NCBI Taxonomy" id="423536"/>
    <lineage>
        <taxon>Eukaryota</taxon>
        <taxon>Sar</taxon>
        <taxon>Alveolata</taxon>
        <taxon>Perkinsozoa</taxon>
        <taxon>Perkinsea</taxon>
        <taxon>Perkinsida</taxon>
        <taxon>Perkinsidae</taxon>
        <taxon>Perkinsus</taxon>
    </lineage>
</organism>
<dbReference type="InParanoid" id="C5LTG7"/>
<evidence type="ECO:0000256" key="6">
    <source>
        <dbReference type="ARBA" id="ARBA00048336"/>
    </source>
</evidence>
<comment type="catalytic activity">
    <reaction evidence="5">
        <text>O-phospho-L-seryl-[protein] + H2O = L-seryl-[protein] + phosphate</text>
        <dbReference type="Rhea" id="RHEA:20629"/>
        <dbReference type="Rhea" id="RHEA-COMP:9863"/>
        <dbReference type="Rhea" id="RHEA-COMP:11604"/>
        <dbReference type="ChEBI" id="CHEBI:15377"/>
        <dbReference type="ChEBI" id="CHEBI:29999"/>
        <dbReference type="ChEBI" id="CHEBI:43474"/>
        <dbReference type="ChEBI" id="CHEBI:83421"/>
        <dbReference type="EC" id="3.1.3.16"/>
    </reaction>
</comment>
<dbReference type="SUPFAM" id="SSF52799">
    <property type="entry name" value="(Phosphotyrosine protein) phosphatases II"/>
    <property type="match status" value="1"/>
</dbReference>
<dbReference type="InterPro" id="IPR020405">
    <property type="entry name" value="Atypical_DUSP_subfamA"/>
</dbReference>
<feature type="active site" description="Phosphocysteine intermediate" evidence="7">
    <location>
        <position position="135"/>
    </location>
</feature>
<dbReference type="GO" id="GO:0043409">
    <property type="term" value="P:negative regulation of MAPK cascade"/>
    <property type="evidence" value="ECO:0007669"/>
    <property type="project" value="TreeGrafter"/>
</dbReference>
<feature type="domain" description="Tyrosine specific protein phosphatases" evidence="9">
    <location>
        <begin position="108"/>
        <end position="175"/>
    </location>
</feature>
<evidence type="ECO:0000256" key="7">
    <source>
        <dbReference type="PIRSR" id="PIRSR620405-1"/>
    </source>
</evidence>
<dbReference type="OrthoDB" id="415626at2759"/>
<dbReference type="GO" id="GO:0004722">
    <property type="term" value="F:protein serine/threonine phosphatase activity"/>
    <property type="evidence" value="ECO:0007669"/>
    <property type="project" value="UniProtKB-EC"/>
</dbReference>
<evidence type="ECO:0000256" key="2">
    <source>
        <dbReference type="ARBA" id="ARBA00013081"/>
    </source>
</evidence>
<feature type="domain" description="Tyrosine-protein phosphatase" evidence="8">
    <location>
        <begin position="46"/>
        <end position="191"/>
    </location>
</feature>
<dbReference type="GO" id="GO:0005737">
    <property type="term" value="C:cytoplasm"/>
    <property type="evidence" value="ECO:0007669"/>
    <property type="project" value="TreeGrafter"/>
</dbReference>
<dbReference type="InterPro" id="IPR029021">
    <property type="entry name" value="Prot-tyrosine_phosphatase-like"/>
</dbReference>
<comment type="catalytic activity">
    <reaction evidence="6">
        <text>O-phospho-L-threonyl-[protein] + H2O = L-threonyl-[protein] + phosphate</text>
        <dbReference type="Rhea" id="RHEA:47004"/>
        <dbReference type="Rhea" id="RHEA-COMP:11060"/>
        <dbReference type="Rhea" id="RHEA-COMP:11605"/>
        <dbReference type="ChEBI" id="CHEBI:15377"/>
        <dbReference type="ChEBI" id="CHEBI:30013"/>
        <dbReference type="ChEBI" id="CHEBI:43474"/>
        <dbReference type="ChEBI" id="CHEBI:61977"/>
        <dbReference type="EC" id="3.1.3.16"/>
    </reaction>
</comment>
<accession>C5LTG7</accession>
<dbReference type="OMA" id="RHKMDVK"/>
<dbReference type="PANTHER" id="PTHR45682">
    <property type="entry name" value="AGAP008228-PA"/>
    <property type="match status" value="1"/>
</dbReference>
<dbReference type="SMART" id="SM00195">
    <property type="entry name" value="DSPc"/>
    <property type="match status" value="1"/>
</dbReference>
<evidence type="ECO:0000313" key="10">
    <source>
        <dbReference type="EMBL" id="EEQ99958.1"/>
    </source>
</evidence>
<dbReference type="Proteomes" id="UP000007800">
    <property type="component" value="Unassembled WGS sequence"/>
</dbReference>
<dbReference type="InterPro" id="IPR000387">
    <property type="entry name" value="Tyr_Pase_dom"/>
</dbReference>
<dbReference type="GO" id="GO:0033549">
    <property type="term" value="F:MAP kinase phosphatase activity"/>
    <property type="evidence" value="ECO:0007669"/>
    <property type="project" value="TreeGrafter"/>
</dbReference>
<dbReference type="AlphaFoldDB" id="C5LTG7"/>
<dbReference type="InterPro" id="IPR000340">
    <property type="entry name" value="Dual-sp_phosphatase_cat-dom"/>
</dbReference>
<dbReference type="PRINTS" id="PR01908">
    <property type="entry name" value="ADSPHPHTASE"/>
</dbReference>
<sequence length="194" mass="21626">MTSSIATYQSATKAFSTHDGVDETIEKLNRILDNVNEKVTGPAYGGPTRLLPTLYLGNEIQARNTTRLRTLGITHIINMASSYITTDQKYYGSDFAYLGIPCEDTDSYDIISAFDKCKKHYYDAKRSGGAALVHCVMGINRSGFCAIALVALDMNVDILQAASYVHDRREFLLSNRGFRRQLVQWAAREGKLPQ</sequence>
<gene>
    <name evidence="10" type="ORF">Pmar_PMAR022744</name>
</gene>
<dbReference type="InterPro" id="IPR020422">
    <property type="entry name" value="TYR_PHOSPHATASE_DUAL_dom"/>
</dbReference>
<dbReference type="Gene3D" id="3.90.190.10">
    <property type="entry name" value="Protein tyrosine phosphatase superfamily"/>
    <property type="match status" value="1"/>
</dbReference>
<dbReference type="EC" id="3.1.3.16" evidence="2"/>
<evidence type="ECO:0000259" key="9">
    <source>
        <dbReference type="PROSITE" id="PS50056"/>
    </source>
</evidence>
<dbReference type="PRINTS" id="PR01909">
    <property type="entry name" value="ADSPHPHTASEA"/>
</dbReference>
<dbReference type="SMART" id="SM00404">
    <property type="entry name" value="PTPc_motif"/>
    <property type="match status" value="1"/>
</dbReference>
<evidence type="ECO:0000256" key="1">
    <source>
        <dbReference type="ARBA" id="ARBA00008601"/>
    </source>
</evidence>
<keyword evidence="3" id="KW-0378">Hydrolase</keyword>
<evidence type="ECO:0000256" key="5">
    <source>
        <dbReference type="ARBA" id="ARBA00047761"/>
    </source>
</evidence>
<evidence type="ECO:0000313" key="11">
    <source>
        <dbReference type="Proteomes" id="UP000007800"/>
    </source>
</evidence>
<dbReference type="GeneID" id="9049649"/>
<keyword evidence="11" id="KW-1185">Reference proteome</keyword>
<evidence type="ECO:0000256" key="4">
    <source>
        <dbReference type="ARBA" id="ARBA00022912"/>
    </source>
</evidence>
<protein>
    <recommendedName>
        <fullName evidence="2">protein-serine/threonine phosphatase</fullName>
        <ecNumber evidence="2">3.1.3.16</ecNumber>
    </recommendedName>
</protein>
<proteinExistence type="inferred from homology"/>
<reference evidence="10 11" key="1">
    <citation type="submission" date="2008-07" db="EMBL/GenBank/DDBJ databases">
        <authorList>
            <person name="El-Sayed N."/>
            <person name="Caler E."/>
            <person name="Inman J."/>
            <person name="Amedeo P."/>
            <person name="Hass B."/>
            <person name="Wortman J."/>
        </authorList>
    </citation>
    <scope>NUCLEOTIDE SEQUENCE [LARGE SCALE GENOMIC DNA]</scope>
    <source>
        <strain evidence="11">ATCC 50983 / TXsc</strain>
    </source>
</reference>